<dbReference type="Proteomes" id="UP000290287">
    <property type="component" value="Unassembled WGS sequence"/>
</dbReference>
<dbReference type="SUPFAM" id="SSF141868">
    <property type="entry name" value="EAL domain-like"/>
    <property type="match status" value="1"/>
</dbReference>
<feature type="transmembrane region" description="Helical" evidence="1">
    <location>
        <begin position="72"/>
        <end position="97"/>
    </location>
</feature>
<comment type="caution">
    <text evidence="3">The sequence shown here is derived from an EMBL/GenBank/DDBJ whole genome shotgun (WGS) entry which is preliminary data.</text>
</comment>
<evidence type="ECO:0000313" key="3">
    <source>
        <dbReference type="EMBL" id="RXJ72565.1"/>
    </source>
</evidence>
<evidence type="ECO:0000313" key="4">
    <source>
        <dbReference type="Proteomes" id="UP000290287"/>
    </source>
</evidence>
<proteinExistence type="predicted"/>
<dbReference type="Gene3D" id="3.20.20.450">
    <property type="entry name" value="EAL domain"/>
    <property type="match status" value="1"/>
</dbReference>
<dbReference type="AlphaFoldDB" id="A0A4Q0YPU6"/>
<dbReference type="PANTHER" id="PTHR33121:SF79">
    <property type="entry name" value="CYCLIC DI-GMP PHOSPHODIESTERASE PDED-RELATED"/>
    <property type="match status" value="1"/>
</dbReference>
<reference evidence="3 4" key="1">
    <citation type="submission" date="2017-10" db="EMBL/GenBank/DDBJ databases">
        <title>Nyctiphanis sp. nov., isolated from the stomach of the euphausiid Nyctiphanes simplex (Hansen, 1911) in the Gulf of California.</title>
        <authorList>
            <person name="Gomez-Gil B."/>
            <person name="Aguilar-Mendez M."/>
            <person name="Lopez-Cortes A."/>
            <person name="Gomez-Gutierrez J."/>
            <person name="Roque A."/>
            <person name="Lang E."/>
            <person name="Gonzalez-Castillo A."/>
        </authorList>
    </citation>
    <scope>NUCLEOTIDE SEQUENCE [LARGE SCALE GENOMIC DNA]</scope>
    <source>
        <strain evidence="3 4">CAIM 600</strain>
    </source>
</reference>
<sequence>MHFLGILFYICIPLGVYMVDTTRSFVMQSLELSPEITILIIIAFAYPLILFFAVMAYHLTDNRRFSLEYYKGQVNLCSSLCVSFGLIGTFVGLALMIEGIASGMGVEGDFSTKMASLLGAISSAMDAMSLAFLTSILGVSASVAILFSTNFFSSYFLTHGPSNEKEGYRATAAGGSGSSTTNIVVNKDSEESIIVIKDALRESLEMISSKEKVWSDLFLLMQKSSGSTVVDQLNKILYRNNQLVELMSEQIKQMRQEQSTGLEGIQVSMKKNADQLSDDFTQVSTALDTVSSSVEKMNEVVAESQNMTSAVIEKTSNQMTEVINRNLRELSKVAEILGDIRLAVAVPIEDALKDALRQNVFTLMFQPVFHGNGEVKGAETFLRWEDPVRGSVLTRDLLDAAREADLLNDVDRWVMVNAIRQLSKWYFDGKWQDSWQLSINCSSERLLFPLFMAELTSELEKAKIPPKLLAFEITEQTIMDNPEAVNDKMMQLHRLGVSVYLDNFGTGFTSLGNLRNMDIDRVKVSRTITDGMTQDLSGVTSIIRSIMVIANEMDLSVSAEGIETKEQMELLKREGCSMFQGYYFGRPKSPEEFILEYIRN</sequence>
<dbReference type="InterPro" id="IPR001633">
    <property type="entry name" value="EAL_dom"/>
</dbReference>
<evidence type="ECO:0000259" key="2">
    <source>
        <dbReference type="PROSITE" id="PS50883"/>
    </source>
</evidence>
<dbReference type="InterPro" id="IPR035919">
    <property type="entry name" value="EAL_sf"/>
</dbReference>
<feature type="transmembrane region" description="Helical" evidence="1">
    <location>
        <begin position="6"/>
        <end position="26"/>
    </location>
</feature>
<accession>A0A4Q0YPU6</accession>
<dbReference type="GO" id="GO:0071111">
    <property type="term" value="F:cyclic-guanylate-specific phosphodiesterase activity"/>
    <property type="evidence" value="ECO:0007669"/>
    <property type="project" value="InterPro"/>
</dbReference>
<dbReference type="CDD" id="cd01948">
    <property type="entry name" value="EAL"/>
    <property type="match status" value="1"/>
</dbReference>
<keyword evidence="1" id="KW-0472">Membrane</keyword>
<feature type="transmembrane region" description="Helical" evidence="1">
    <location>
        <begin position="38"/>
        <end position="60"/>
    </location>
</feature>
<gene>
    <name evidence="3" type="ORF">CS022_14735</name>
</gene>
<dbReference type="PROSITE" id="PS50883">
    <property type="entry name" value="EAL"/>
    <property type="match status" value="1"/>
</dbReference>
<feature type="transmembrane region" description="Helical" evidence="1">
    <location>
        <begin position="117"/>
        <end position="147"/>
    </location>
</feature>
<dbReference type="EMBL" id="PEIB01000018">
    <property type="protein sequence ID" value="RXJ72565.1"/>
    <property type="molecule type" value="Genomic_DNA"/>
</dbReference>
<feature type="domain" description="EAL" evidence="2">
    <location>
        <begin position="345"/>
        <end position="600"/>
    </location>
</feature>
<keyword evidence="1" id="KW-0812">Transmembrane</keyword>
<keyword evidence="4" id="KW-1185">Reference proteome</keyword>
<dbReference type="SMART" id="SM00052">
    <property type="entry name" value="EAL"/>
    <property type="match status" value="1"/>
</dbReference>
<evidence type="ECO:0000256" key="1">
    <source>
        <dbReference type="SAM" id="Phobius"/>
    </source>
</evidence>
<dbReference type="InterPro" id="IPR050706">
    <property type="entry name" value="Cyclic-di-GMP_PDE-like"/>
</dbReference>
<dbReference type="Pfam" id="PF00563">
    <property type="entry name" value="EAL"/>
    <property type="match status" value="1"/>
</dbReference>
<keyword evidence="1" id="KW-1133">Transmembrane helix</keyword>
<name>A0A4Q0YPU6_9GAMM</name>
<organism evidence="3 4">
    <name type="scientific">Veronia nyctiphanis</name>
    <dbReference type="NCBI Taxonomy" id="1278244"/>
    <lineage>
        <taxon>Bacteria</taxon>
        <taxon>Pseudomonadati</taxon>
        <taxon>Pseudomonadota</taxon>
        <taxon>Gammaproteobacteria</taxon>
        <taxon>Vibrionales</taxon>
        <taxon>Vibrionaceae</taxon>
        <taxon>Veronia</taxon>
    </lineage>
</organism>
<dbReference type="PANTHER" id="PTHR33121">
    <property type="entry name" value="CYCLIC DI-GMP PHOSPHODIESTERASE PDEF"/>
    <property type="match status" value="1"/>
</dbReference>
<protein>
    <recommendedName>
        <fullName evidence="2">EAL domain-containing protein</fullName>
    </recommendedName>
</protein>